<sequence length="50" mass="5759">MRIQGGARQVLGRRYLGRSSEVFFRVFDLMTTCVVRLHALPQSDFGRSRS</sequence>
<proteinExistence type="predicted"/>
<dbReference type="EMBL" id="BK068100">
    <property type="protein sequence ID" value="DBA55490.1"/>
    <property type="molecule type" value="Genomic_DNA"/>
</dbReference>
<protein>
    <submittedName>
        <fullName evidence="1">Uncharacterized protein</fullName>
    </submittedName>
</protein>
<organism evidence="1">
    <name type="scientific">Porphyromonas phage phage019a_ATCC49417</name>
    <dbReference type="NCBI Taxonomy" id="3154109"/>
    <lineage>
        <taxon>Viruses</taxon>
    </lineage>
</organism>
<evidence type="ECO:0000313" key="1">
    <source>
        <dbReference type="EMBL" id="DBA55490.1"/>
    </source>
</evidence>
<reference evidence="1" key="1">
    <citation type="journal article" date="2023" name="Microbiome">
        <title>Phages are unrecognized players in the ecology of the oral pathogen Porphyromonas gingivalis.</title>
        <authorList>
            <person name="Matrishin C.B."/>
            <person name="Haase E.M."/>
            <person name="Dewhirst F.E."/>
            <person name="Mark Welch J.L."/>
            <person name="Miranda-Sanchez F."/>
            <person name="Chen T."/>
            <person name="MacFarland D.C."/>
            <person name="Kauffman K.M."/>
        </authorList>
    </citation>
    <scope>NUCLEOTIDE SEQUENCE</scope>
</reference>
<accession>A0AAT9JDT6</accession>
<reference evidence="1" key="2">
    <citation type="submission" date="2024-05" db="EMBL/GenBank/DDBJ databases">
        <authorList>
            <person name="Matrishin C.B."/>
            <person name="Kauffman K.M."/>
        </authorList>
    </citation>
    <scope>NUCLEOTIDE SEQUENCE</scope>
</reference>
<name>A0AAT9JDT6_9VIRU</name>